<dbReference type="HOGENOM" id="CLU_194485_1_0_9"/>
<dbReference type="AlphaFoldDB" id="A0A0E0UVD4"/>
<sequence length="69" mass="7963">MTKKTTSDAQLKANKEWQSKNKEHANYLKSRSAARSFIKKKATLEDLEELEIAIKQRKTEIISLDNSPE</sequence>
<evidence type="ECO:0000256" key="2">
    <source>
        <dbReference type="SAM" id="MobiDB-lite"/>
    </source>
</evidence>
<dbReference type="KEGG" id="lmq:LMM7_1311"/>
<feature type="region of interest" description="Disordered" evidence="2">
    <location>
        <begin position="1"/>
        <end position="24"/>
    </location>
</feature>
<name>A0A0E0UVD4_LISMM</name>
<gene>
    <name evidence="3" type="ordered locus">LMM7_1311</name>
</gene>
<protein>
    <submittedName>
        <fullName evidence="3">Uncharacterized protein</fullName>
    </submittedName>
</protein>
<feature type="compositionally biased region" description="Basic and acidic residues" evidence="2">
    <location>
        <begin position="13"/>
        <end position="24"/>
    </location>
</feature>
<feature type="coiled-coil region" evidence="1">
    <location>
        <begin position="40"/>
        <end position="67"/>
    </location>
</feature>
<keyword evidence="1" id="KW-0175">Coiled coil</keyword>
<reference evidence="3 4" key="1">
    <citation type="journal article" date="2011" name="J. Bacteriol.">
        <title>Genome sequence of the nonpathogenic Listeria monocytogenes serovar 4a strain M7.</title>
        <authorList>
            <person name="Chen J."/>
            <person name="Xia Y."/>
            <person name="Cheng C."/>
            <person name="Fang C."/>
            <person name="Shan Y."/>
            <person name="Jin G."/>
            <person name="Fang W."/>
        </authorList>
    </citation>
    <scope>NUCLEOTIDE SEQUENCE [LARGE SCALE GENOMIC DNA]</scope>
    <source>
        <strain evidence="3 4">M7</strain>
    </source>
</reference>
<dbReference type="EMBL" id="CP002816">
    <property type="protein sequence ID" value="AEH92316.1"/>
    <property type="molecule type" value="Genomic_DNA"/>
</dbReference>
<evidence type="ECO:0000313" key="3">
    <source>
        <dbReference type="EMBL" id="AEH92316.1"/>
    </source>
</evidence>
<dbReference type="PATRIC" id="fig|1030009.3.peg.1300"/>
<evidence type="ECO:0000256" key="1">
    <source>
        <dbReference type="SAM" id="Coils"/>
    </source>
</evidence>
<evidence type="ECO:0000313" key="4">
    <source>
        <dbReference type="Proteomes" id="UP000000486"/>
    </source>
</evidence>
<proteinExistence type="predicted"/>
<accession>A0A0E0UVD4</accession>
<dbReference type="Proteomes" id="UP000000486">
    <property type="component" value="Chromosome"/>
</dbReference>
<dbReference type="RefSeq" id="WP_012581435.1">
    <property type="nucleotide sequence ID" value="NC_017537.1"/>
</dbReference>
<organism evidence="3 4">
    <name type="scientific">Listeria monocytogenes serotype 4a (strain M7)</name>
    <dbReference type="NCBI Taxonomy" id="1030009"/>
    <lineage>
        <taxon>Bacteria</taxon>
        <taxon>Bacillati</taxon>
        <taxon>Bacillota</taxon>
        <taxon>Bacilli</taxon>
        <taxon>Bacillales</taxon>
        <taxon>Listeriaceae</taxon>
        <taxon>Listeria</taxon>
    </lineage>
</organism>